<dbReference type="PIRSF" id="PIRSF028763">
    <property type="entry name" value="RNA_pol_Rpc34"/>
    <property type="match status" value="1"/>
</dbReference>
<keyword evidence="5 6" id="KW-0539">Nucleus</keyword>
<dbReference type="PANTHER" id="PTHR12780">
    <property type="entry name" value="RNA POLYMERASE III DNA DIRECTED , 39KD SUBUNIT-RELATED"/>
    <property type="match status" value="1"/>
</dbReference>
<comment type="function">
    <text evidence="6">DNA-dependent RNA polymerase catalyzes the transcription of DNA into RNA using the four ribonucleoside triphosphates as substrates. Specific peripheric component of RNA polymerase III which synthesizes small RNAs, such as 5S rRNA and tRNAs.</text>
</comment>
<evidence type="ECO:0000256" key="5">
    <source>
        <dbReference type="ARBA" id="ARBA00023242"/>
    </source>
</evidence>
<dbReference type="InterPro" id="IPR036390">
    <property type="entry name" value="WH_DNA-bd_sf"/>
</dbReference>
<evidence type="ECO:0000256" key="4">
    <source>
        <dbReference type="ARBA" id="ARBA00023163"/>
    </source>
</evidence>
<dbReference type="SUPFAM" id="SSF46785">
    <property type="entry name" value="Winged helix' DNA-binding domain"/>
    <property type="match status" value="1"/>
</dbReference>
<comment type="caution">
    <text evidence="7">The sequence shown here is derived from an EMBL/GenBank/DDBJ whole genome shotgun (WGS) entry which is preliminary data.</text>
</comment>
<reference evidence="7 8" key="1">
    <citation type="submission" date="2024-04" db="EMBL/GenBank/DDBJ databases">
        <title>genome sequences of Mucor flavus KT1a and Helicostylum pulchrum KT1b strains isolated from the surface of a dry-aged beef.</title>
        <authorList>
            <person name="Toyotome T."/>
            <person name="Hosono M."/>
            <person name="Torimaru M."/>
            <person name="Fukuda K."/>
            <person name="Mikami N."/>
        </authorList>
    </citation>
    <scope>NUCLEOTIDE SEQUENCE [LARGE SCALE GENOMIC DNA]</scope>
    <source>
        <strain evidence="7 8">KT1a</strain>
    </source>
</reference>
<comment type="subcellular location">
    <subcellularLocation>
        <location evidence="1 6">Nucleus</location>
    </subcellularLocation>
</comment>
<dbReference type="Gene3D" id="1.10.10.10">
    <property type="entry name" value="Winged helix-like DNA-binding domain superfamily/Winged helix DNA-binding domain"/>
    <property type="match status" value="1"/>
</dbReference>
<evidence type="ECO:0000313" key="8">
    <source>
        <dbReference type="Proteomes" id="UP001473302"/>
    </source>
</evidence>
<evidence type="ECO:0000313" key="7">
    <source>
        <dbReference type="EMBL" id="GAA5817460.1"/>
    </source>
</evidence>
<evidence type="ECO:0000256" key="2">
    <source>
        <dbReference type="ARBA" id="ARBA00011038"/>
    </source>
</evidence>
<sequence>MSGVAAYIMDVDMTDSTPDANGENPFGLSTAEWKFYQFVRSSPKGVKFTDRPEDMDVQESYLAMNALLKKNTLEVIALNGENMLKAIDLRDAEKASKLNDDARLVYNMIRAASNTGIWTKELKKKTNLHTIVLNRTLKSLEQRQEIKAVKHVKYPTRKIYMLYNLSPSSEVTGGAWYTDQELDTDFIDSLKAACLKYITSRSFPRTEGVTDAVFSADHEHYPTATEVRRFIVESRISSIDLSVKDITSLLDVLVYDGVVEKKMPFMAGMEDFSDDDDDDDEDSSVQWSYKAVRKVTSRLPTEALTETPCGRCPVFSFCLEDGPVSPMNCEYFKTWLDW</sequence>
<evidence type="ECO:0000256" key="3">
    <source>
        <dbReference type="ARBA" id="ARBA00022478"/>
    </source>
</evidence>
<protein>
    <recommendedName>
        <fullName evidence="6">DNA-directed RNA polymerase III subunit RPC6</fullName>
        <shortName evidence="6">RNA polymerase III subunit C6</shortName>
    </recommendedName>
</protein>
<dbReference type="InterPro" id="IPR016049">
    <property type="entry name" value="RNA_pol_Rpc34-like"/>
</dbReference>
<dbReference type="InterPro" id="IPR036388">
    <property type="entry name" value="WH-like_DNA-bd_sf"/>
</dbReference>
<dbReference type="Proteomes" id="UP001473302">
    <property type="component" value="Unassembled WGS sequence"/>
</dbReference>
<evidence type="ECO:0000256" key="6">
    <source>
        <dbReference type="PIRNR" id="PIRNR028763"/>
    </source>
</evidence>
<accession>A0ABP9ZEC6</accession>
<dbReference type="Pfam" id="PF05158">
    <property type="entry name" value="RNA_pol_Rpc34"/>
    <property type="match status" value="1"/>
</dbReference>
<evidence type="ECO:0000256" key="1">
    <source>
        <dbReference type="ARBA" id="ARBA00004123"/>
    </source>
</evidence>
<keyword evidence="4 6" id="KW-0804">Transcription</keyword>
<keyword evidence="3 6" id="KW-0240">DNA-directed RNA polymerase</keyword>
<dbReference type="InterPro" id="IPR007832">
    <property type="entry name" value="RNA_pol_Rpc34"/>
</dbReference>
<dbReference type="EMBL" id="BAABUK010000042">
    <property type="protein sequence ID" value="GAA5817460.1"/>
    <property type="molecule type" value="Genomic_DNA"/>
</dbReference>
<name>A0ABP9ZEC6_9FUNG</name>
<gene>
    <name evidence="7" type="ORF">MFLAVUS_011008</name>
</gene>
<organism evidence="7 8">
    <name type="scientific">Mucor flavus</name>
    <dbReference type="NCBI Taxonomy" id="439312"/>
    <lineage>
        <taxon>Eukaryota</taxon>
        <taxon>Fungi</taxon>
        <taxon>Fungi incertae sedis</taxon>
        <taxon>Mucoromycota</taxon>
        <taxon>Mucoromycotina</taxon>
        <taxon>Mucoromycetes</taxon>
        <taxon>Mucorales</taxon>
        <taxon>Mucorineae</taxon>
        <taxon>Mucoraceae</taxon>
        <taxon>Mucor</taxon>
    </lineage>
</organism>
<proteinExistence type="inferred from homology"/>
<comment type="similarity">
    <text evidence="2 6">Belongs to the eukaryotic RPC34/RPC39 RNA polymerase subunit family.</text>
</comment>
<keyword evidence="8" id="KW-1185">Reference proteome</keyword>